<dbReference type="Proteomes" id="UP000006241">
    <property type="component" value="Unassembled WGS sequence"/>
</dbReference>
<proteinExistence type="predicted"/>
<evidence type="ECO:0000313" key="2">
    <source>
        <dbReference type="Proteomes" id="UP000006241"/>
    </source>
</evidence>
<dbReference type="EMBL" id="ACHB01000021">
    <property type="protein sequence ID" value="EEI93530.1"/>
    <property type="molecule type" value="Genomic_DNA"/>
</dbReference>
<dbReference type="PROSITE" id="PS51257">
    <property type="entry name" value="PROKAR_LIPOPROTEIN"/>
    <property type="match status" value="1"/>
</dbReference>
<dbReference type="HOGENOM" id="CLU_477074_0_0_10"/>
<accession>C2FUF2</accession>
<protein>
    <submittedName>
        <fullName evidence="1">Uncharacterized protein</fullName>
    </submittedName>
</protein>
<comment type="caution">
    <text evidence="1">The sequence shown here is derived from an EMBL/GenBank/DDBJ whole genome shotgun (WGS) entry which is preliminary data.</text>
</comment>
<dbReference type="AlphaFoldDB" id="C2FUF2"/>
<sequence>MIMKYFGFLLICLFFLSCSKKDIYPVEQNGDKLSLQQTLTASTPYYFDWENDTYLPSLSTTNLVPLPWNSGTTSINPNFVDDYKKADGWVLCYNTFSPTVYLNDPNYTYYFALYNRYSGILRFYHWIPANPIATSYVTHGLSLYGNSNNSSMLNFNAVEVVPKEIQRSFSLMNEQQVTLSGGSWYVFDYEMAYDKNIANSSFPNVGIELNPKWVNVTTVNINGTSTGKIEGTIGNPGSPFNLVNFLTKSVTTLYGNLAYTNLISALTSKNGSANISAENEMKKTMSDGGKGIVKGILNGMFGLGGSPSTYQKVKLTTQSDIKLNGTMVNNGSLFNIKLAVPGQANYNNVVGLKPNFNEVMGIFNLRSAPVIDARRESFWYSFVDDQYGEEDYTEVDVDYYSLKNDAYTIEWNPAVINSDPVSGARIENLTTQIVSIYPYSTYNSSGVGFSTLLQKGDWNLAVGANFEVLVNGNHVREQNGKDILGLSLPNSSEEFIIVKDKYALGYPGEIGLRIIFDVVPNNGGKRTKIIKTFAAKIRDII</sequence>
<name>C2FUF2_SPHSI</name>
<reference evidence="1 2" key="1">
    <citation type="submission" date="2009-01" db="EMBL/GenBank/DDBJ databases">
        <authorList>
            <person name="Qin X."/>
            <person name="Bachman B."/>
            <person name="Battles P."/>
            <person name="Bell A."/>
            <person name="Bess C."/>
            <person name="Bickham C."/>
            <person name="Chaboub L."/>
            <person name="Chen D."/>
            <person name="Coyle M."/>
            <person name="Deiros D.R."/>
            <person name="Dinh H."/>
            <person name="Forbes L."/>
            <person name="Fowler G."/>
            <person name="Francisco L."/>
            <person name="Fu Q."/>
            <person name="Gubbala S."/>
            <person name="Hale W."/>
            <person name="Han Y."/>
            <person name="Hemphill L."/>
            <person name="Highlander S.K."/>
            <person name="Hirani K."/>
            <person name="Hogues M."/>
            <person name="Jackson L."/>
            <person name="Jakkamsetti A."/>
            <person name="Javaid M."/>
            <person name="Jiang H."/>
            <person name="Korchina V."/>
            <person name="Kovar C."/>
            <person name="Lara F."/>
            <person name="Lee S."/>
            <person name="Mata R."/>
            <person name="Mathew T."/>
            <person name="Moen C."/>
            <person name="Morales K."/>
            <person name="Munidasa M."/>
            <person name="Nazareth L."/>
            <person name="Ngo R."/>
            <person name="Nguyen L."/>
            <person name="Okwuonu G."/>
            <person name="Ongeri F."/>
            <person name="Patil S."/>
            <person name="Petrosino J."/>
            <person name="Pham C."/>
            <person name="Pham P."/>
            <person name="Pu L.-L."/>
            <person name="Puazo M."/>
            <person name="Raj R."/>
            <person name="Reid J."/>
            <person name="Rouhana J."/>
            <person name="Saada N."/>
            <person name="Shang Y."/>
            <person name="Simmons D."/>
            <person name="Thornton R."/>
            <person name="Warren J."/>
            <person name="Weissenberger G."/>
            <person name="Zhang J."/>
            <person name="Zhang L."/>
            <person name="Zhou C."/>
            <person name="Zhu D."/>
            <person name="Muzny D."/>
            <person name="Worley K."/>
            <person name="Gibbs R."/>
        </authorList>
    </citation>
    <scope>NUCLEOTIDE SEQUENCE [LARGE SCALE GENOMIC DNA]</scope>
    <source>
        <strain evidence="1 2">ATCC 33300</strain>
    </source>
</reference>
<organism evidence="1 2">
    <name type="scientific">Sphingobacterium spiritivorum ATCC 33300</name>
    <dbReference type="NCBI Taxonomy" id="525372"/>
    <lineage>
        <taxon>Bacteria</taxon>
        <taxon>Pseudomonadati</taxon>
        <taxon>Bacteroidota</taxon>
        <taxon>Sphingobacteriia</taxon>
        <taxon>Sphingobacteriales</taxon>
        <taxon>Sphingobacteriaceae</taxon>
        <taxon>Sphingobacterium</taxon>
    </lineage>
</organism>
<evidence type="ECO:0000313" key="1">
    <source>
        <dbReference type="EMBL" id="EEI93530.1"/>
    </source>
</evidence>
<gene>
    <name evidence="1" type="ORF">HMPREF0765_0958</name>
</gene>